<evidence type="ECO:0000313" key="3">
    <source>
        <dbReference type="Proteomes" id="UP001157161"/>
    </source>
</evidence>
<accession>A0AA37XHJ5</accession>
<dbReference type="EMBL" id="BSUM01000001">
    <property type="protein sequence ID" value="GMA33348.1"/>
    <property type="molecule type" value="Genomic_DNA"/>
</dbReference>
<dbReference type="InterPro" id="IPR036374">
    <property type="entry name" value="OxRdtase_Mopterin-bd_sf"/>
</dbReference>
<dbReference type="Pfam" id="PF00174">
    <property type="entry name" value="Oxidored_molyb"/>
    <property type="match status" value="1"/>
</dbReference>
<dbReference type="RefSeq" id="WP_284252111.1">
    <property type="nucleotide sequence ID" value="NZ_BSUM01000001.1"/>
</dbReference>
<evidence type="ECO:0000313" key="2">
    <source>
        <dbReference type="EMBL" id="GMA33348.1"/>
    </source>
</evidence>
<organism evidence="2 3">
    <name type="scientific">Litorihabitans aurantiacus</name>
    <dbReference type="NCBI Taxonomy" id="1930061"/>
    <lineage>
        <taxon>Bacteria</taxon>
        <taxon>Bacillati</taxon>
        <taxon>Actinomycetota</taxon>
        <taxon>Actinomycetes</taxon>
        <taxon>Micrococcales</taxon>
        <taxon>Beutenbergiaceae</taxon>
        <taxon>Litorihabitans</taxon>
    </lineage>
</organism>
<dbReference type="InterPro" id="IPR000572">
    <property type="entry name" value="OxRdtase_Mopterin-bd_dom"/>
</dbReference>
<dbReference type="GO" id="GO:0020037">
    <property type="term" value="F:heme binding"/>
    <property type="evidence" value="ECO:0007669"/>
    <property type="project" value="TreeGrafter"/>
</dbReference>
<dbReference type="SUPFAM" id="SSF81296">
    <property type="entry name" value="E set domains"/>
    <property type="match status" value="1"/>
</dbReference>
<dbReference type="GO" id="GO:0008482">
    <property type="term" value="F:sulfite oxidase activity"/>
    <property type="evidence" value="ECO:0007669"/>
    <property type="project" value="TreeGrafter"/>
</dbReference>
<reference evidence="2" key="1">
    <citation type="journal article" date="2014" name="Int. J. Syst. Evol. Microbiol.">
        <title>Complete genome sequence of Corynebacterium casei LMG S-19264T (=DSM 44701T), isolated from a smear-ripened cheese.</title>
        <authorList>
            <consortium name="US DOE Joint Genome Institute (JGI-PGF)"/>
            <person name="Walter F."/>
            <person name="Albersmeier A."/>
            <person name="Kalinowski J."/>
            <person name="Ruckert C."/>
        </authorList>
    </citation>
    <scope>NUCLEOTIDE SEQUENCE</scope>
    <source>
        <strain evidence="2">NBRC 112290</strain>
    </source>
</reference>
<evidence type="ECO:0000259" key="1">
    <source>
        <dbReference type="Pfam" id="PF00174"/>
    </source>
</evidence>
<reference evidence="2" key="2">
    <citation type="submission" date="2023-02" db="EMBL/GenBank/DDBJ databases">
        <authorList>
            <person name="Sun Q."/>
            <person name="Mori K."/>
        </authorList>
    </citation>
    <scope>NUCLEOTIDE SEQUENCE</scope>
    <source>
        <strain evidence="2">NBRC 112290</strain>
    </source>
</reference>
<keyword evidence="3" id="KW-1185">Reference proteome</keyword>
<dbReference type="GO" id="GO:0006790">
    <property type="term" value="P:sulfur compound metabolic process"/>
    <property type="evidence" value="ECO:0007669"/>
    <property type="project" value="TreeGrafter"/>
</dbReference>
<dbReference type="PANTHER" id="PTHR19372:SF7">
    <property type="entry name" value="SULFITE OXIDASE, MITOCHONDRIAL"/>
    <property type="match status" value="1"/>
</dbReference>
<dbReference type="Gene3D" id="3.90.420.10">
    <property type="entry name" value="Oxidoreductase, molybdopterin-binding domain"/>
    <property type="match status" value="1"/>
</dbReference>
<feature type="domain" description="Oxidoreductase molybdopterin-binding" evidence="1">
    <location>
        <begin position="7"/>
        <end position="67"/>
    </location>
</feature>
<proteinExistence type="predicted"/>
<dbReference type="GO" id="GO:0043546">
    <property type="term" value="F:molybdopterin cofactor binding"/>
    <property type="evidence" value="ECO:0007669"/>
    <property type="project" value="TreeGrafter"/>
</dbReference>
<sequence>MHQHRRVHADRPLEALTDGRDALLAVGMNGEVLPQRNGFPVRMVVPGLYGFVSATKWVVEMKVSRFADEVAYWTERGWAEQAPIKTASRIDVPRGFSQVSAGDEVVIGGVAWAQTRGIASVEIQVDQGEWQEVELSPALSNDTWRQWRTTWTAEQGVHTIRCRAYDGDGELQIEEMVAPIPNGSSGYDSRSITVT</sequence>
<dbReference type="InterPro" id="IPR014756">
    <property type="entry name" value="Ig_E-set"/>
</dbReference>
<dbReference type="AlphaFoldDB" id="A0AA37XHJ5"/>
<comment type="caution">
    <text evidence="2">The sequence shown here is derived from an EMBL/GenBank/DDBJ whole genome shotgun (WGS) entry which is preliminary data.</text>
</comment>
<protein>
    <recommendedName>
        <fullName evidence="1">Oxidoreductase molybdopterin-binding domain-containing protein</fullName>
    </recommendedName>
</protein>
<dbReference type="Gene3D" id="2.60.40.650">
    <property type="match status" value="1"/>
</dbReference>
<gene>
    <name evidence="2" type="ORF">GCM10025875_33400</name>
</gene>
<dbReference type="PANTHER" id="PTHR19372">
    <property type="entry name" value="SULFITE REDUCTASE"/>
    <property type="match status" value="1"/>
</dbReference>
<dbReference type="SUPFAM" id="SSF56524">
    <property type="entry name" value="Oxidoreductase molybdopterin-binding domain"/>
    <property type="match status" value="1"/>
</dbReference>
<dbReference type="Proteomes" id="UP001157161">
    <property type="component" value="Unassembled WGS sequence"/>
</dbReference>
<name>A0AA37XHJ5_9MICO</name>